<keyword evidence="2" id="KW-0442">Lipid degradation</keyword>
<evidence type="ECO:0000313" key="5">
    <source>
        <dbReference type="EMBL" id="MBD2722662.1"/>
    </source>
</evidence>
<name>A0ABR8JRS1_9BACT</name>
<sequence>MSGNPTAQQTAATALATPVATDSLLTTRLELYDAARQRAVPVMVYQPAQPATQGKLKAAIFSHGYGGNCTGYSFLARNLVAHGYLVASIQHELPTDAPMPNTGVIRVVRRPMWDRGVQNIEFARQELHKRYPAIDFGHLLLAGHSNGGDVSMLYAEQHPERVERVISLDNRRVPFPRARRPRVLSLRSSDQVADPGVLPTSAEQQRYGITIVPLAHTIHNDMWDGGTEAQKQEMNTAVSRFLEQ</sequence>
<dbReference type="Proteomes" id="UP000606003">
    <property type="component" value="Unassembled WGS sequence"/>
</dbReference>
<evidence type="ECO:0000256" key="2">
    <source>
        <dbReference type="ARBA" id="ARBA00022963"/>
    </source>
</evidence>
<reference evidence="5 6" key="1">
    <citation type="submission" date="2020-09" db="EMBL/GenBank/DDBJ databases">
        <authorList>
            <person name="Kim M.K."/>
        </authorList>
    </citation>
    <scope>NUCLEOTIDE SEQUENCE [LARGE SCALE GENOMIC DNA]</scope>
    <source>
        <strain evidence="5 6">BT189</strain>
    </source>
</reference>
<dbReference type="PANTHER" id="PTHR10272">
    <property type="entry name" value="PLATELET-ACTIVATING FACTOR ACETYLHYDROLASE"/>
    <property type="match status" value="1"/>
</dbReference>
<gene>
    <name evidence="5" type="ORF">IC234_11055</name>
</gene>
<keyword evidence="3" id="KW-0443">Lipid metabolism</keyword>
<evidence type="ECO:0000256" key="1">
    <source>
        <dbReference type="ARBA" id="ARBA00022801"/>
    </source>
</evidence>
<dbReference type="PANTHER" id="PTHR10272:SF0">
    <property type="entry name" value="PLATELET-ACTIVATING FACTOR ACETYLHYDROLASE"/>
    <property type="match status" value="1"/>
</dbReference>
<dbReference type="Gene3D" id="3.40.50.1820">
    <property type="entry name" value="alpha/beta hydrolase"/>
    <property type="match status" value="1"/>
</dbReference>
<dbReference type="InterPro" id="IPR029058">
    <property type="entry name" value="AB_hydrolase_fold"/>
</dbReference>
<keyword evidence="1 5" id="KW-0378">Hydrolase</keyword>
<proteinExistence type="predicted"/>
<dbReference type="InterPro" id="IPR022742">
    <property type="entry name" value="Hydrolase_4"/>
</dbReference>
<feature type="domain" description="Serine aminopeptidase S33" evidence="4">
    <location>
        <begin position="59"/>
        <end position="166"/>
    </location>
</feature>
<protein>
    <submittedName>
        <fullName evidence="5">Alpha/beta hydrolase</fullName>
    </submittedName>
</protein>
<dbReference type="GO" id="GO:0016787">
    <property type="term" value="F:hydrolase activity"/>
    <property type="evidence" value="ECO:0007669"/>
    <property type="project" value="UniProtKB-KW"/>
</dbReference>
<dbReference type="EMBL" id="JACXAC010000003">
    <property type="protein sequence ID" value="MBD2722662.1"/>
    <property type="molecule type" value="Genomic_DNA"/>
</dbReference>
<accession>A0ABR8JRS1</accession>
<comment type="caution">
    <text evidence="5">The sequence shown here is derived from an EMBL/GenBank/DDBJ whole genome shotgun (WGS) entry which is preliminary data.</text>
</comment>
<keyword evidence="6" id="KW-1185">Reference proteome</keyword>
<dbReference type="Pfam" id="PF12146">
    <property type="entry name" value="Hydrolase_4"/>
    <property type="match status" value="1"/>
</dbReference>
<evidence type="ECO:0000313" key="6">
    <source>
        <dbReference type="Proteomes" id="UP000606003"/>
    </source>
</evidence>
<dbReference type="SUPFAM" id="SSF53474">
    <property type="entry name" value="alpha/beta-Hydrolases"/>
    <property type="match status" value="1"/>
</dbReference>
<organism evidence="5 6">
    <name type="scientific">Hymenobacter armeniacus</name>
    <dbReference type="NCBI Taxonomy" id="2771358"/>
    <lineage>
        <taxon>Bacteria</taxon>
        <taxon>Pseudomonadati</taxon>
        <taxon>Bacteroidota</taxon>
        <taxon>Cytophagia</taxon>
        <taxon>Cytophagales</taxon>
        <taxon>Hymenobacteraceae</taxon>
        <taxon>Hymenobacter</taxon>
    </lineage>
</organism>
<evidence type="ECO:0000256" key="3">
    <source>
        <dbReference type="ARBA" id="ARBA00023098"/>
    </source>
</evidence>
<evidence type="ECO:0000259" key="4">
    <source>
        <dbReference type="Pfam" id="PF12146"/>
    </source>
</evidence>